<comment type="caution">
    <text evidence="3">The sequence shown here is derived from an EMBL/GenBank/DDBJ whole genome shotgun (WGS) entry which is preliminary data.</text>
</comment>
<keyword evidence="2" id="KW-1133">Transmembrane helix</keyword>
<reference evidence="3 4" key="1">
    <citation type="journal article" date="2012" name="J. Bacteriol.">
        <title>Genome sequence of proteorhodopsin-containing sea ice bacterium Glaciecola punicea ACAM 611T.</title>
        <authorList>
            <person name="Qin Q.-L."/>
            <person name="Xie B.-B."/>
            <person name="Shu Y.-L."/>
            <person name="Rong J.-C."/>
            <person name="Zhao D.-L."/>
            <person name="Zhang X.-Y."/>
            <person name="Chen X.-L."/>
            <person name="Zhou B.-C."/>
            <person name="Zhanga Y.-Z."/>
        </authorList>
    </citation>
    <scope>NUCLEOTIDE SEQUENCE [LARGE SCALE GENOMIC DNA]</scope>
    <source>
        <strain evidence="3 4">ACAM 611</strain>
    </source>
</reference>
<evidence type="ECO:0000256" key="1">
    <source>
        <dbReference type="SAM" id="Coils"/>
    </source>
</evidence>
<keyword evidence="4" id="KW-1185">Reference proteome</keyword>
<dbReference type="STRING" id="56804.BAE46_03840"/>
<dbReference type="EMBL" id="BAET01000002">
    <property type="protein sequence ID" value="GAB54257.1"/>
    <property type="molecule type" value="Genomic_DNA"/>
</dbReference>
<keyword evidence="2" id="KW-0812">Transmembrane</keyword>
<name>H5T7I0_9ALTE</name>
<dbReference type="Gene3D" id="3.40.50.410">
    <property type="entry name" value="von Willebrand factor, type A domain"/>
    <property type="match status" value="1"/>
</dbReference>
<dbReference type="eggNOG" id="COG2304">
    <property type="taxonomic scope" value="Bacteria"/>
</dbReference>
<protein>
    <recommendedName>
        <fullName evidence="5">VWFA domain-containing protein</fullName>
    </recommendedName>
</protein>
<organism evidence="3 4">
    <name type="scientific">Glaciecola punicea ACAM 611</name>
    <dbReference type="NCBI Taxonomy" id="1121923"/>
    <lineage>
        <taxon>Bacteria</taxon>
        <taxon>Pseudomonadati</taxon>
        <taxon>Pseudomonadota</taxon>
        <taxon>Gammaproteobacteria</taxon>
        <taxon>Alteromonadales</taxon>
        <taxon>Alteromonadaceae</taxon>
        <taxon>Glaciecola</taxon>
    </lineage>
</organism>
<keyword evidence="1" id="KW-0175">Coiled coil</keyword>
<evidence type="ECO:0008006" key="5">
    <source>
        <dbReference type="Google" id="ProtNLM"/>
    </source>
</evidence>
<accession>H5T7I0</accession>
<dbReference type="RefSeq" id="WP_006002303.1">
    <property type="nucleotide sequence ID" value="NZ_BAET01000002.1"/>
</dbReference>
<proteinExistence type="predicted"/>
<dbReference type="InterPro" id="IPR036465">
    <property type="entry name" value="vWFA_dom_sf"/>
</dbReference>
<reference evidence="3 4" key="2">
    <citation type="journal article" date="2017" name="Antonie Van Leeuwenhoek">
        <title>Rhizobium rhizosphaerae sp. nov., a novel species isolated from rice rhizosphere.</title>
        <authorList>
            <person name="Zhao J.J."/>
            <person name="Zhang J."/>
            <person name="Zhang R.J."/>
            <person name="Zhang C.W."/>
            <person name="Yin H.Q."/>
            <person name="Zhang X.X."/>
        </authorList>
    </citation>
    <scope>NUCLEOTIDE SEQUENCE [LARGE SCALE GENOMIC DNA]</scope>
    <source>
        <strain evidence="3 4">ACAM 611</strain>
    </source>
</reference>
<evidence type="ECO:0000256" key="2">
    <source>
        <dbReference type="SAM" id="Phobius"/>
    </source>
</evidence>
<keyword evidence="2" id="KW-0472">Membrane</keyword>
<dbReference type="Proteomes" id="UP000053586">
    <property type="component" value="Unassembled WGS sequence"/>
</dbReference>
<feature type="transmembrane region" description="Helical" evidence="2">
    <location>
        <begin position="12"/>
        <end position="33"/>
    </location>
</feature>
<dbReference type="AlphaFoldDB" id="H5T7I0"/>
<dbReference type="OrthoDB" id="5489581at2"/>
<dbReference type="SUPFAM" id="SSF53300">
    <property type="entry name" value="vWA-like"/>
    <property type="match status" value="1"/>
</dbReference>
<feature type="coiled-coil region" evidence="1">
    <location>
        <begin position="54"/>
        <end position="116"/>
    </location>
</feature>
<evidence type="ECO:0000313" key="3">
    <source>
        <dbReference type="EMBL" id="GAB54257.1"/>
    </source>
</evidence>
<gene>
    <name evidence="3" type="ORF">GPUN_0103</name>
</gene>
<evidence type="ECO:0000313" key="4">
    <source>
        <dbReference type="Proteomes" id="UP000053586"/>
    </source>
</evidence>
<sequence length="323" mass="35184">MKKRRTPIEVFNLSFLDVISCAFGAVVMLILLAKNGEEADFSQSANVAQITESITESITALSDAQTTLEDLEAQMAAQQAKLQSAQQEGASNDSKAQALAADINRSQQNLQQLNDEAFGLEVVLEQRKRAAISVGDAPERDDEVGGIPVDSDYVIFIVDTSGSMKSMWATVISSMREVLNNHPEVKGFQVMSDNGEYLLPTSAGRWRNDTPAQRSGVLRAMSVWSGSSNSSPVEGIERALQVYAKRTDSLALYVFGDDYSGGSYDLTLANINRLNTDANGQKLARIHAIGFRQASRALGEDSLRFSTLMTEVARQNRGTFLSK</sequence>